<protein>
    <submittedName>
        <fullName evidence="3">Integrase</fullName>
    </submittedName>
</protein>
<dbReference type="Proteomes" id="UP000288002">
    <property type="component" value="Unassembled WGS sequence"/>
</dbReference>
<dbReference type="InterPro" id="IPR012337">
    <property type="entry name" value="RNaseH-like_sf"/>
</dbReference>
<accession>A0AA94EPT2</accession>
<dbReference type="RefSeq" id="WP_127649509.1">
    <property type="nucleotide sequence ID" value="NZ_MKWS01000007.1"/>
</dbReference>
<dbReference type="Gene3D" id="3.30.420.10">
    <property type="entry name" value="Ribonuclease H-like superfamily/Ribonuclease H"/>
    <property type="match status" value="1"/>
</dbReference>
<dbReference type="InterPro" id="IPR001584">
    <property type="entry name" value="Integrase_cat-core"/>
</dbReference>
<evidence type="ECO:0000256" key="1">
    <source>
        <dbReference type="SAM" id="MobiDB-lite"/>
    </source>
</evidence>
<evidence type="ECO:0000313" key="3">
    <source>
        <dbReference type="EMBL" id="RVD77563.1"/>
    </source>
</evidence>
<evidence type="ECO:0000313" key="4">
    <source>
        <dbReference type="Proteomes" id="UP000288002"/>
    </source>
</evidence>
<comment type="caution">
    <text evidence="3">The sequence shown here is derived from an EMBL/GenBank/DDBJ whole genome shotgun (WGS) entry which is preliminary data.</text>
</comment>
<dbReference type="InterPro" id="IPR036397">
    <property type="entry name" value="RNaseH_sf"/>
</dbReference>
<dbReference type="GO" id="GO:0003676">
    <property type="term" value="F:nucleic acid binding"/>
    <property type="evidence" value="ECO:0007669"/>
    <property type="project" value="InterPro"/>
</dbReference>
<name>A0AA94EPT2_9PSED</name>
<organism evidence="3 4">
    <name type="scientific">Pseudomonas koreensis</name>
    <dbReference type="NCBI Taxonomy" id="198620"/>
    <lineage>
        <taxon>Bacteria</taxon>
        <taxon>Pseudomonadati</taxon>
        <taxon>Pseudomonadota</taxon>
        <taxon>Gammaproteobacteria</taxon>
        <taxon>Pseudomonadales</taxon>
        <taxon>Pseudomonadaceae</taxon>
        <taxon>Pseudomonas</taxon>
    </lineage>
</organism>
<proteinExistence type="predicted"/>
<gene>
    <name evidence="3" type="ORF">A9HBioS_2563</name>
</gene>
<dbReference type="AlphaFoldDB" id="A0AA94EPT2"/>
<sequence length="721" mass="81192">MLNLAMNAIVSPGEGSLLLDSPVRVLGFRGDQVVVIELSINPRKPWLLDKQSLDDEINGGAAVLNVELPLHFMVRLESELSDKEKNSRDNSWNLIKDIVERKAPADILIESFGTDVKKHADKMGVDRKQIYRLLFRFWSMGQVKNAFLWNTAKCGGRGKSKSRESGITPGRPPKYRGAILEDGAVLLNEHHLAAIKLAYSRYASGKCGTIGDCFSWMLNRFYRAVATDGCKGDVVKGSHPTIGQLTYNGKKYYDALYVLKGRRGGIRWNKDYRPVSGEASQNLSGPCHRYEIDSTIADVYLVHRVNRNWLIGRPVLYVIVDSFTRMIVGIHVGLEGPSWNGARHALFNAYTPKKEFCKRYGIDIEEAEWPCFHLPVELTADRAELLSEAGEVMCNTLGTVLNIPPPYRPDWKGIVESRFRLINEKLDLKFIPGGVDARRLERGDRDYELDAILDLDEFTQMIIAGVLAHNKSLQLPHLLTPAMMADDLEPTPINIWRWAMDHNMVNTKVVTPAELKIALLPSKECRITRAGIQFQGVLYTCELAQRENWLAHSHNFQSRYVRVWYDPNSIENCWVKNGAEFQPMTIVPHQAAKYAGYRMEEVIDFLSITRQVSPDSKHEALNDAAQLKDLQESIVSGAKAKKDQAGSPKSKADFKSRKQEKRSTEIQVERDNHTGDLNQLRVVDNSSPSAERQAPIHSKTGSARSAAFLKLVVSEAQEVDQ</sequence>
<dbReference type="Pfam" id="PF09299">
    <property type="entry name" value="Mu-transpos_C"/>
    <property type="match status" value="1"/>
</dbReference>
<feature type="region of interest" description="Disordered" evidence="1">
    <location>
        <begin position="636"/>
        <end position="701"/>
    </location>
</feature>
<feature type="compositionally biased region" description="Basic and acidic residues" evidence="1">
    <location>
        <begin position="640"/>
        <end position="674"/>
    </location>
</feature>
<dbReference type="GO" id="GO:0015074">
    <property type="term" value="P:DNA integration"/>
    <property type="evidence" value="ECO:0007669"/>
    <property type="project" value="InterPro"/>
</dbReference>
<dbReference type="PROSITE" id="PS50994">
    <property type="entry name" value="INTEGRASE"/>
    <property type="match status" value="1"/>
</dbReference>
<reference evidence="3 4" key="1">
    <citation type="submission" date="2016-10" db="EMBL/GenBank/DDBJ databases">
        <title>Search of new enzymes for the oxidation of sulfur compounds.</title>
        <authorList>
            <person name="Novo A."/>
            <person name="Moreira I.S."/>
            <person name="Castro P.M."/>
        </authorList>
    </citation>
    <scope>NUCLEOTIDE SEQUENCE [LARGE SCALE GENOMIC DNA]</scope>
    <source>
        <strain evidence="3 4">A9</strain>
    </source>
</reference>
<dbReference type="SUPFAM" id="SSF53098">
    <property type="entry name" value="Ribonuclease H-like"/>
    <property type="match status" value="1"/>
</dbReference>
<dbReference type="EMBL" id="MKWS01000007">
    <property type="protein sequence ID" value="RVD77563.1"/>
    <property type="molecule type" value="Genomic_DNA"/>
</dbReference>
<feature type="domain" description="Integrase catalytic" evidence="2">
    <location>
        <begin position="282"/>
        <end position="500"/>
    </location>
</feature>
<dbReference type="InterPro" id="IPR015378">
    <property type="entry name" value="Transposase-like_Mu_C"/>
</dbReference>
<evidence type="ECO:0000259" key="2">
    <source>
        <dbReference type="PROSITE" id="PS50994"/>
    </source>
</evidence>